<sequence length="235" mass="27287">MFYSNIYPLTLKQFMLEPTLDNLKELLLHNTGETDFLDFKLKWIDMTKLAKHILAISNSGGGCIIVGVNQLDDGTPVLEGLHPGDVLDKADIDNKLEHLLPKYIKYRTEDFIFPMRTHDKLKGKTFQVLIIEYDPKYVPYTSVVNQGELKYGAIYIRQGTKSIEANYEKLVEIILRKVESGGSGFEDYNLRDHLQHLNILYEELQANQNEEYKKFLQELIDDKKRKIRSYLALLN</sequence>
<evidence type="ECO:0000313" key="3">
    <source>
        <dbReference type="Proteomes" id="UP000602076"/>
    </source>
</evidence>
<keyword evidence="3" id="KW-1185">Reference proteome</keyword>
<keyword evidence="2" id="KW-0547">Nucleotide-binding</keyword>
<keyword evidence="2" id="KW-0067">ATP-binding</keyword>
<proteinExistence type="predicted"/>
<name>A0A927D2E9_9BACI</name>
<feature type="domain" description="Schlafen AlbA-2" evidence="1">
    <location>
        <begin position="33"/>
        <end position="165"/>
    </location>
</feature>
<protein>
    <submittedName>
        <fullName evidence="2">ATP-binding protein</fullName>
    </submittedName>
</protein>
<dbReference type="EMBL" id="JACXSI010000045">
    <property type="protein sequence ID" value="MBD3109814.1"/>
    <property type="molecule type" value="Genomic_DNA"/>
</dbReference>
<evidence type="ECO:0000313" key="2">
    <source>
        <dbReference type="EMBL" id="MBD3109814.1"/>
    </source>
</evidence>
<gene>
    <name evidence="2" type="ORF">IEO70_15850</name>
</gene>
<comment type="caution">
    <text evidence="2">The sequence shown here is derived from an EMBL/GenBank/DDBJ whole genome shotgun (WGS) entry which is preliminary data.</text>
</comment>
<dbReference type="InterPro" id="IPR038461">
    <property type="entry name" value="Schlafen_AlbA_2_dom_sf"/>
</dbReference>
<dbReference type="Gene3D" id="3.30.950.30">
    <property type="entry name" value="Schlafen, AAA domain"/>
    <property type="match status" value="1"/>
</dbReference>
<accession>A0A927D2E9</accession>
<dbReference type="Proteomes" id="UP000602076">
    <property type="component" value="Unassembled WGS sequence"/>
</dbReference>
<dbReference type="InterPro" id="IPR007421">
    <property type="entry name" value="Schlafen_AlbA_2_dom"/>
</dbReference>
<dbReference type="AlphaFoldDB" id="A0A927D2E9"/>
<dbReference type="GO" id="GO:0005524">
    <property type="term" value="F:ATP binding"/>
    <property type="evidence" value="ECO:0007669"/>
    <property type="project" value="UniProtKB-KW"/>
</dbReference>
<evidence type="ECO:0000259" key="1">
    <source>
        <dbReference type="Pfam" id="PF04326"/>
    </source>
</evidence>
<organism evidence="2 3">
    <name type="scientific">Peribacillus faecalis</name>
    <dbReference type="NCBI Taxonomy" id="2772559"/>
    <lineage>
        <taxon>Bacteria</taxon>
        <taxon>Bacillati</taxon>
        <taxon>Bacillota</taxon>
        <taxon>Bacilli</taxon>
        <taxon>Bacillales</taxon>
        <taxon>Bacillaceae</taxon>
        <taxon>Peribacillus</taxon>
    </lineage>
</organism>
<dbReference type="Pfam" id="PF04326">
    <property type="entry name" value="SLFN_AlbA_2"/>
    <property type="match status" value="1"/>
</dbReference>
<reference evidence="2" key="1">
    <citation type="submission" date="2020-09" db="EMBL/GenBank/DDBJ databases">
        <title>Bacillus faecalis sp. nov., a moderately halophilic bacterium isolated from cow faeces.</title>
        <authorList>
            <person name="Jiang L."/>
            <person name="Lee J."/>
        </authorList>
    </citation>
    <scope>NUCLEOTIDE SEQUENCE</scope>
    <source>
        <strain evidence="2">AGMB 02131</strain>
    </source>
</reference>